<sequence>MGADKLWYRKPAKTWIQGMPLGNGRMGAMIQGHLRNETVVLNDDTVWACGFTDRNNQESAAYLPRVRRLLMQGEPERAQMLSEMAMVGTPKKGSAYQMLGELNLIFSDHCDDSMEIFREGTALAAMTDLFGKRVRNYRRGLDMSEAAAYVSYELDGAEYTREFIVSQPDNVMAVRLASKQRGGLQVGISLSRRFDASVRTEGERRICMEGRCGAGGSGFCVILSAETPDGKIQPVGDYLYIENASEIILKIVSETDQRCAEYSKICRERIDRVEHIPYSEIRRRHTEEYQSWYNRVKLELSCDPGLLSLPTDERLQRIRQGETDNGMIEAYFNFGRYLLISCSRPGSEAANLQGIWCNSFVPEWDSKYTVNINTQMNYWPAEACGLGDCQLPLFGLIEKARVNGRETAQRMYGCRGFVIHHNTDLWGDTAPYDHTRAGLWPMGGAWLCYHLWEHYLYSCDQDFLREKAYPVMKEAAEFFLDYLQEDEHGQLLSGPSLSPENRYITEDGQMGSLCMSPAMDTQIIRGLFGRCLDAAACLHISDSFTCRVTESMGKLPPMKIGKGGRLQEWMEDYQETDPGHRHISHLFAVYPDSQINREETPKLFEAARKSLERRVKNDGGGTGWSLAWMTAFRARFREAEQAEETLYRLLRDMTEDSLLNLHPPHTFQIDGNLGAAAGITEMLMQCRKDTLYIMPALPEHWREGSVKGLRAYGGLEIDMEWADKRCAVTFRAHKDVKKFVRTGKEDSAFCTVDLKEGENCRQEFQM</sequence>
<organism evidence="4 5">
    <name type="scientific">Murimonas intestini</name>
    <dbReference type="NCBI Taxonomy" id="1337051"/>
    <lineage>
        <taxon>Bacteria</taxon>
        <taxon>Bacillati</taxon>
        <taxon>Bacillota</taxon>
        <taxon>Clostridia</taxon>
        <taxon>Lachnospirales</taxon>
        <taxon>Lachnospiraceae</taxon>
        <taxon>Murimonas</taxon>
    </lineage>
</organism>
<evidence type="ECO:0000313" key="5">
    <source>
        <dbReference type="Proteomes" id="UP000245412"/>
    </source>
</evidence>
<dbReference type="InterPro" id="IPR008928">
    <property type="entry name" value="6-hairpin_glycosidase_sf"/>
</dbReference>
<dbReference type="AlphaFoldDB" id="A0AB73T7Q2"/>
<dbReference type="GO" id="GO:0005975">
    <property type="term" value="P:carbohydrate metabolic process"/>
    <property type="evidence" value="ECO:0007669"/>
    <property type="project" value="InterPro"/>
</dbReference>
<proteinExistence type="predicted"/>
<protein>
    <submittedName>
        <fullName evidence="4">Alpha-L-fucosidase 2</fullName>
    </submittedName>
</protein>
<dbReference type="Gene3D" id="1.50.10.10">
    <property type="match status" value="1"/>
</dbReference>
<evidence type="ECO:0000259" key="1">
    <source>
        <dbReference type="Pfam" id="PF14498"/>
    </source>
</evidence>
<dbReference type="InterPro" id="IPR012341">
    <property type="entry name" value="6hp_glycosidase-like_sf"/>
</dbReference>
<dbReference type="Proteomes" id="UP000245412">
    <property type="component" value="Unassembled WGS sequence"/>
</dbReference>
<evidence type="ECO:0000259" key="3">
    <source>
        <dbReference type="Pfam" id="PF22124"/>
    </source>
</evidence>
<dbReference type="EMBL" id="QGGY01000003">
    <property type="protein sequence ID" value="PWJ77449.1"/>
    <property type="molecule type" value="Genomic_DNA"/>
</dbReference>
<comment type="caution">
    <text evidence="4">The sequence shown here is derived from an EMBL/GenBank/DDBJ whole genome shotgun (WGS) entry which is preliminary data.</text>
</comment>
<dbReference type="GO" id="GO:0004560">
    <property type="term" value="F:alpha-L-fucosidase activity"/>
    <property type="evidence" value="ECO:0007669"/>
    <property type="project" value="InterPro"/>
</dbReference>
<evidence type="ECO:0000259" key="2">
    <source>
        <dbReference type="Pfam" id="PF21307"/>
    </source>
</evidence>
<dbReference type="Pfam" id="PF21307">
    <property type="entry name" value="Glyco_hydro_95_C"/>
    <property type="match status" value="1"/>
</dbReference>
<dbReference type="RefSeq" id="WP_187374335.1">
    <property type="nucleotide sequence ID" value="NZ_CABJAT010000007.1"/>
</dbReference>
<reference evidence="4 5" key="1">
    <citation type="submission" date="2018-05" db="EMBL/GenBank/DDBJ databases">
        <authorList>
            <person name="Goeker M."/>
            <person name="Huntemann M."/>
            <person name="Clum A."/>
            <person name="Pillay M."/>
            <person name="Palaniappan K."/>
            <person name="Varghese N."/>
            <person name="Mikhailova N."/>
            <person name="Stamatis D."/>
            <person name="Reddy T."/>
            <person name="Daum C."/>
            <person name="Shapiro N."/>
            <person name="Ivanova N."/>
            <person name="Kyrpides N."/>
            <person name="Woyke T."/>
        </authorList>
    </citation>
    <scope>NUCLEOTIDE SEQUENCE [LARGE SCALE GENOMIC DNA]</scope>
    <source>
        <strain evidence="4 5">DSM 26524</strain>
    </source>
</reference>
<dbReference type="InterPro" id="IPR049053">
    <property type="entry name" value="AFCA-like_C"/>
</dbReference>
<keyword evidence="5" id="KW-1185">Reference proteome</keyword>
<dbReference type="Pfam" id="PF14498">
    <property type="entry name" value="Glyco_hyd_65N_2"/>
    <property type="match status" value="1"/>
</dbReference>
<dbReference type="PANTHER" id="PTHR31084">
    <property type="entry name" value="ALPHA-L-FUCOSIDASE 2"/>
    <property type="match status" value="1"/>
</dbReference>
<dbReference type="Pfam" id="PF22124">
    <property type="entry name" value="Glyco_hydro_95_cat"/>
    <property type="match status" value="1"/>
</dbReference>
<dbReference type="PIRSF" id="PIRSF007663">
    <property type="entry name" value="UCP007663"/>
    <property type="match status" value="1"/>
</dbReference>
<gene>
    <name evidence="4" type="ORF">C7383_103294</name>
</gene>
<evidence type="ECO:0000313" key="4">
    <source>
        <dbReference type="EMBL" id="PWJ77449.1"/>
    </source>
</evidence>
<feature type="domain" description="Glycosyl hydrolase family 95 catalytic" evidence="3">
    <location>
        <begin position="278"/>
        <end position="683"/>
    </location>
</feature>
<feature type="domain" description="Glycosyl hydrolase family 95 N-terminal" evidence="1">
    <location>
        <begin position="6"/>
        <end position="258"/>
    </location>
</feature>
<dbReference type="SUPFAM" id="SSF48208">
    <property type="entry name" value="Six-hairpin glycosidases"/>
    <property type="match status" value="1"/>
</dbReference>
<dbReference type="InterPro" id="IPR016518">
    <property type="entry name" value="Alpha-L-fucosidase"/>
</dbReference>
<feature type="domain" description="Alpha fucosidase A-like C-terminal" evidence="2">
    <location>
        <begin position="685"/>
        <end position="737"/>
    </location>
</feature>
<dbReference type="InterPro" id="IPR027414">
    <property type="entry name" value="GH95_N_dom"/>
</dbReference>
<dbReference type="InterPro" id="IPR054363">
    <property type="entry name" value="GH95_cat"/>
</dbReference>
<dbReference type="PANTHER" id="PTHR31084:SF0">
    <property type="entry name" value="ALPHA-L-FUCOSIDASE 2"/>
    <property type="match status" value="1"/>
</dbReference>
<accession>A0AB73T7Q2</accession>
<name>A0AB73T7Q2_9FIRM</name>